<dbReference type="GO" id="GO:0016020">
    <property type="term" value="C:membrane"/>
    <property type="evidence" value="ECO:0007669"/>
    <property type="project" value="InterPro"/>
</dbReference>
<dbReference type="EMBL" id="RDOM01000010">
    <property type="protein sequence ID" value="MBF4271241.1"/>
    <property type="molecule type" value="Genomic_DNA"/>
</dbReference>
<dbReference type="Proteomes" id="UP000786185">
    <property type="component" value="Unassembled WGS sequence"/>
</dbReference>
<accession>A0A1E5FJ15</accession>
<dbReference type="PROSITE" id="PS51257">
    <property type="entry name" value="PROKAR_LIPOPROTEIN"/>
    <property type="match status" value="1"/>
</dbReference>
<keyword evidence="2 3" id="KW-0732">Signal</keyword>
<evidence type="ECO:0000256" key="2">
    <source>
        <dbReference type="ARBA" id="ARBA00022729"/>
    </source>
</evidence>
<evidence type="ECO:0000313" key="12">
    <source>
        <dbReference type="Proteomes" id="UP000726136"/>
    </source>
</evidence>
<keyword evidence="12" id="KW-1185">Reference proteome</keyword>
<dbReference type="Proteomes" id="UP000256923">
    <property type="component" value="Chromosome 1"/>
</dbReference>
<dbReference type="InterPro" id="IPR007428">
    <property type="entry name" value="MlaA"/>
</dbReference>
<evidence type="ECO:0000313" key="5">
    <source>
        <dbReference type="EMBL" id="MBF4271241.1"/>
    </source>
</evidence>
<dbReference type="EMBL" id="RDPI01000004">
    <property type="protein sequence ID" value="MBF4372275.1"/>
    <property type="molecule type" value="Genomic_DNA"/>
</dbReference>
<dbReference type="OMA" id="RKQHKSM"/>
<evidence type="ECO:0000256" key="3">
    <source>
        <dbReference type="SAM" id="SignalP"/>
    </source>
</evidence>
<reference evidence="4 10" key="2">
    <citation type="submission" date="2018-12" db="EMBL/GenBank/DDBJ databases">
        <title>Characterization and Draft Genome of Vibrio anguillarum J360 Marine Pathogen Isolated from an Outbreak in Lumpfish (Cyclopterus lumpus).</title>
        <authorList>
            <person name="Vasquez J.I."/>
            <person name="Cao T."/>
            <person name="Chakraborty S."/>
            <person name="Gnanagobal H."/>
            <person name="Wescot J."/>
            <person name="Boyce D."/>
            <person name="Santander J."/>
        </authorList>
    </citation>
    <scope>NUCLEOTIDE SEQUENCE [LARGE SCALE GENOMIC DNA]</scope>
    <source>
        <strain evidence="4 10">J360</strain>
    </source>
</reference>
<dbReference type="GO" id="GO:0120010">
    <property type="term" value="P:intermembrane phospholipid transfer"/>
    <property type="evidence" value="ECO:0007669"/>
    <property type="project" value="TreeGrafter"/>
</dbReference>
<accession>A0A191W586</accession>
<name>A0A191W586_VIBAN</name>
<dbReference type="Proteomes" id="UP000078309">
    <property type="component" value="Unassembled WGS sequence"/>
</dbReference>
<dbReference type="OrthoDB" id="9785326at2"/>
<evidence type="ECO:0000313" key="4">
    <source>
        <dbReference type="EMBL" id="AZS24088.1"/>
    </source>
</evidence>
<evidence type="ECO:0000313" key="10">
    <source>
        <dbReference type="Proteomes" id="UP000256923"/>
    </source>
</evidence>
<feature type="chain" id="PRO_5011378593" evidence="3">
    <location>
        <begin position="25"/>
        <end position="254"/>
    </location>
</feature>
<evidence type="ECO:0000313" key="11">
    <source>
        <dbReference type="Proteomes" id="UP000722957"/>
    </source>
</evidence>
<dbReference type="PANTHER" id="PTHR30035">
    <property type="entry name" value="LIPOPROTEIN VACJ-RELATED"/>
    <property type="match status" value="1"/>
</dbReference>
<dbReference type="RefSeq" id="WP_013856383.1">
    <property type="nucleotide sequence ID" value="NZ_AJYU02000223.1"/>
</dbReference>
<reference evidence="11 12" key="3">
    <citation type="journal article" date="2021" name="PeerJ">
        <title>Analysis of 44 Vibrio anguillarum genomes reveals high genetic diversity.</title>
        <authorList>
            <person name="Hansen M.J."/>
            <person name="Dalsgaard I."/>
        </authorList>
    </citation>
    <scope>NUCLEOTIDE SEQUENCE [LARGE SCALE GENOMIC DNA]</scope>
    <source>
        <strain evidence="6 12">040915-1/1B</strain>
        <strain evidence="5 11">17-16730-2A</strain>
        <strain evidence="7">850617-1/1</strain>
    </source>
</reference>
<keyword evidence="5" id="KW-0449">Lipoprotein</keyword>
<dbReference type="STRING" id="55601.AA407_04645"/>
<proteinExistence type="inferred from homology"/>
<dbReference type="Proteomes" id="UP000722957">
    <property type="component" value="Unassembled WGS sequence"/>
</dbReference>
<evidence type="ECO:0000313" key="6">
    <source>
        <dbReference type="EMBL" id="MBF4372275.1"/>
    </source>
</evidence>
<organism evidence="5 11">
    <name type="scientific">Vibrio anguillarum</name>
    <name type="common">Listonella anguillarum</name>
    <dbReference type="NCBI Taxonomy" id="55601"/>
    <lineage>
        <taxon>Bacteria</taxon>
        <taxon>Pseudomonadati</taxon>
        <taxon>Pseudomonadota</taxon>
        <taxon>Gammaproteobacteria</taxon>
        <taxon>Vibrionales</taxon>
        <taxon>Vibrionaceae</taxon>
        <taxon>Vibrio</taxon>
    </lineage>
</organism>
<evidence type="ECO:0000313" key="8">
    <source>
        <dbReference type="EMBL" id="MBT2917560.1"/>
    </source>
</evidence>
<dbReference type="PANTHER" id="PTHR30035:SF3">
    <property type="entry name" value="INTERMEMBRANE PHOSPHOLIPID TRANSPORT SYSTEM LIPOPROTEIN MLAA"/>
    <property type="match status" value="1"/>
</dbReference>
<dbReference type="EMBL" id="CP034672">
    <property type="protein sequence ID" value="AZS24088.1"/>
    <property type="molecule type" value="Genomic_DNA"/>
</dbReference>
<dbReference type="PRINTS" id="PR01805">
    <property type="entry name" value="VACJLIPOPROT"/>
</dbReference>
<sequence length="254" mass="28551">MISRLSRLICPMLFLFVLAGCASAPDSTSAESNQTQSGDPFEVFNRSMWTINYDYIDPYLVRPVAIAYVDYIPHPIRKTIANVLSNLDEPSSIINNILMGNGTKAVDHFNRFWINSTLGLFGMIDIASEAGITKHNEKAFSDAVGHYGVGNGPYLMIPGYGPYTIRETTDVVDGLYVPLSYLNVWAGLGKWALEGLETRARLVPQEVTLENSPDPYSLTRDVYLQRQDFKAEIDTQTYDESEEEYLDDYLEEGF</sequence>
<evidence type="ECO:0000313" key="7">
    <source>
        <dbReference type="EMBL" id="MBF4433512.1"/>
    </source>
</evidence>
<protein>
    <submittedName>
        <fullName evidence="5">VacJ family lipoprotein</fullName>
    </submittedName>
</protein>
<reference evidence="8 9" key="1">
    <citation type="journal article" date="2017" name="J. Fish Dis.">
        <title>Comparative assessment of Vibrio virulence in marine fish larvae.</title>
        <authorList>
            <person name="Ronneseth A."/>
            <person name="Castillo D."/>
            <person name="D'Alvise P."/>
            <person name="Tonnesen O."/>
            <person name="Haugland G."/>
            <person name="Grotkjaer T."/>
            <person name="Engell-Sorensen K."/>
            <person name="Norremark L."/>
            <person name="Bergh O."/>
            <person name="Wergeland H.I."/>
            <person name="Gram L."/>
        </authorList>
    </citation>
    <scope>NUCLEOTIDE SEQUENCE [LARGE SCALE GENOMIC DNA]</scope>
    <source>
        <strain evidence="8 9">90-11-286</strain>
    </source>
</reference>
<dbReference type="Proteomes" id="UP000726136">
    <property type="component" value="Unassembled WGS sequence"/>
</dbReference>
<dbReference type="AlphaFoldDB" id="A0A191W586"/>
<evidence type="ECO:0000313" key="9">
    <source>
        <dbReference type="Proteomes" id="UP000078309"/>
    </source>
</evidence>
<dbReference type="EMBL" id="JAHGUI010000010">
    <property type="protein sequence ID" value="MBT2917560.1"/>
    <property type="molecule type" value="Genomic_DNA"/>
</dbReference>
<reference evidence="8" key="4">
    <citation type="submission" date="2021-05" db="EMBL/GenBank/DDBJ databases">
        <authorList>
            <person name="Kalatzis P.G."/>
            <person name="Castillo D."/>
            <person name="D'Alvise P."/>
            <person name="Middelboe M."/>
            <person name="Gram L."/>
        </authorList>
    </citation>
    <scope>NUCLEOTIDE SEQUENCE</scope>
    <source>
        <strain evidence="8">90-11-286</strain>
    </source>
</reference>
<dbReference type="EMBL" id="SCLC01000001">
    <property type="protein sequence ID" value="MBF4433512.1"/>
    <property type="molecule type" value="Genomic_DNA"/>
</dbReference>
<dbReference type="Pfam" id="PF04333">
    <property type="entry name" value="MlaA"/>
    <property type="match status" value="1"/>
</dbReference>
<feature type="signal peptide" evidence="3">
    <location>
        <begin position="1"/>
        <end position="24"/>
    </location>
</feature>
<comment type="similarity">
    <text evidence="1">Belongs to the MlaA family.</text>
</comment>
<gene>
    <name evidence="4" type="ORF">DYL72_02800</name>
    <name evidence="5" type="ORF">EAY07_04105</name>
    <name evidence="6" type="ORF">EAY46_04180</name>
    <name evidence="7" type="ORF">ERJ77_03170</name>
    <name evidence="8" type="ORF">PL14_02540</name>
</gene>
<evidence type="ECO:0000256" key="1">
    <source>
        <dbReference type="ARBA" id="ARBA00010634"/>
    </source>
</evidence>